<dbReference type="AlphaFoldDB" id="A0A7Y9UA51"/>
<keyword evidence="3" id="KW-1185">Reference proteome</keyword>
<evidence type="ECO:0008006" key="4">
    <source>
        <dbReference type="Google" id="ProtNLM"/>
    </source>
</evidence>
<evidence type="ECO:0000256" key="1">
    <source>
        <dbReference type="SAM" id="SignalP"/>
    </source>
</evidence>
<organism evidence="2 3">
    <name type="scientific">Sphaerotilus montanus</name>
    <dbReference type="NCBI Taxonomy" id="522889"/>
    <lineage>
        <taxon>Bacteria</taxon>
        <taxon>Pseudomonadati</taxon>
        <taxon>Pseudomonadota</taxon>
        <taxon>Betaproteobacteria</taxon>
        <taxon>Burkholderiales</taxon>
        <taxon>Sphaerotilaceae</taxon>
        <taxon>Sphaerotilus</taxon>
    </lineage>
</organism>
<dbReference type="GO" id="GO:0005975">
    <property type="term" value="P:carbohydrate metabolic process"/>
    <property type="evidence" value="ECO:0007669"/>
    <property type="project" value="InterPro"/>
</dbReference>
<accession>A0A7Y9UA51</accession>
<dbReference type="InterPro" id="IPR008928">
    <property type="entry name" value="6-hairpin_glycosidase_sf"/>
</dbReference>
<reference evidence="2 3" key="1">
    <citation type="submission" date="2020-07" db="EMBL/GenBank/DDBJ databases">
        <title>Genomic Encyclopedia of Archaeal and Bacterial Type Strains, Phase II (KMG-II): from individual species to whole genera.</title>
        <authorList>
            <person name="Goeker M."/>
        </authorList>
    </citation>
    <scope>NUCLEOTIDE SEQUENCE [LARGE SCALE GENOMIC DNA]</scope>
    <source>
        <strain evidence="2 3">DSM 21226</strain>
    </source>
</reference>
<gene>
    <name evidence="2" type="ORF">BDD16_000065</name>
</gene>
<feature type="signal peptide" evidence="1">
    <location>
        <begin position="1"/>
        <end position="37"/>
    </location>
</feature>
<feature type="chain" id="PRO_5030839144" description="Cellulase" evidence="1">
    <location>
        <begin position="38"/>
        <end position="423"/>
    </location>
</feature>
<evidence type="ECO:0000313" key="3">
    <source>
        <dbReference type="Proteomes" id="UP000518288"/>
    </source>
</evidence>
<dbReference type="EMBL" id="JACCFH010000001">
    <property type="protein sequence ID" value="NYG31079.1"/>
    <property type="molecule type" value="Genomic_DNA"/>
</dbReference>
<sequence>MLPMSAILTSLQFLRHLPWRLTAAVAAATFVLAPAGAQVSASTPPMDSLCPPGALVDAAFRDAAVLTMRQLVVRAPNQPSHGAVRRALAPAHLDAQKRPWYHIAAYEGNLGLIGALRVDPSLRTEAADWLRWQVRHLPLRGLDQGVLYDRWVLADGSQETMCPPDIDARHCKQIDATDSTIASVFLMAKAYLDNGGDAALLREPAVRLALERAATALVRLQQANGLSWAKRSHPVAYLMDTVEVAAGWRALASVQERVWAQPQAAQTSRDRAQRASSGVEQQLWDAGAGLWRVSLDAASPQTSHWYPDTMAQAWPLLWSSASQPAGYTASRNAWPRAAAQWRTNDNAWQTRNVDPAGFWWPAAAVAAHCVGDTAAAVDWVARARAAWLKPQAPFAWPFQVSDLLWLLWLAEPGPPQAPLPTPN</sequence>
<dbReference type="RefSeq" id="WP_179631995.1">
    <property type="nucleotide sequence ID" value="NZ_JACCFH010000001.1"/>
</dbReference>
<comment type="caution">
    <text evidence="2">The sequence shown here is derived from an EMBL/GenBank/DDBJ whole genome shotgun (WGS) entry which is preliminary data.</text>
</comment>
<dbReference type="SUPFAM" id="SSF48208">
    <property type="entry name" value="Six-hairpin glycosidases"/>
    <property type="match status" value="1"/>
</dbReference>
<dbReference type="Proteomes" id="UP000518288">
    <property type="component" value="Unassembled WGS sequence"/>
</dbReference>
<evidence type="ECO:0000313" key="2">
    <source>
        <dbReference type="EMBL" id="NYG31079.1"/>
    </source>
</evidence>
<name>A0A7Y9UA51_9BURK</name>
<protein>
    <recommendedName>
        <fullName evidence="4">Cellulase</fullName>
    </recommendedName>
</protein>
<keyword evidence="1" id="KW-0732">Signal</keyword>
<proteinExistence type="predicted"/>